<name>A0AAU8B2L3_9CAUD</name>
<organism evidence="1">
    <name type="scientific">Dulem virus 32</name>
    <dbReference type="NCBI Taxonomy" id="3145750"/>
    <lineage>
        <taxon>Viruses</taxon>
        <taxon>Duplodnaviria</taxon>
        <taxon>Heunggongvirae</taxon>
        <taxon>Uroviricota</taxon>
        <taxon>Caudoviricetes</taxon>
    </lineage>
</organism>
<protein>
    <submittedName>
        <fullName evidence="1">Uncharacterized protein</fullName>
    </submittedName>
</protein>
<dbReference type="EMBL" id="PP511597">
    <property type="protein sequence ID" value="XCD05794.1"/>
    <property type="molecule type" value="Genomic_DNA"/>
</dbReference>
<sequence length="245" mass="27618">MRETMTSPDVQHLREVLVELPDLAAQLPDLLIQRRAGQVSRGTPGSRPPLRLDVAALLDQRDRTDWTEGMVWCDPESVGLLPYLWGWVRDIEADALDEGIHLPSGDAPQAPTLSSVCDWLRQALDYASGLPQWPELAWGIETCWRRTKAIVEGRSENRSVLCPRCTIGQLTRPGAQAQWECGQCGYIIIVQAVTLRQAAPLVGVSLRTLYRWDARRLITSVFDEQGRRWWDLGDIRRVAAQTRLG</sequence>
<dbReference type="InterPro" id="IPR009061">
    <property type="entry name" value="DNA-bd_dom_put_sf"/>
</dbReference>
<accession>A0AAU8B2L3</accession>
<dbReference type="SUPFAM" id="SSF46955">
    <property type="entry name" value="Putative DNA-binding domain"/>
    <property type="match status" value="1"/>
</dbReference>
<evidence type="ECO:0000313" key="1">
    <source>
        <dbReference type="EMBL" id="XCD05794.1"/>
    </source>
</evidence>
<reference evidence="1" key="1">
    <citation type="submission" date="2024-03" db="EMBL/GenBank/DDBJ databases">
        <title>Diverse circular DNA viruses in blood, oral, and fecal samples of captive lemurs.</title>
        <authorList>
            <person name="Paietta E.N."/>
            <person name="Kraberger S."/>
            <person name="Lund M.C."/>
            <person name="Custer J.M."/>
            <person name="Vargas K.M."/>
            <person name="Ehmke E.E."/>
            <person name="Yoder A.D."/>
            <person name="Varsani A."/>
        </authorList>
    </citation>
    <scope>NUCLEOTIDE SEQUENCE</scope>
    <source>
        <strain evidence="1">Duke_24SF_91</strain>
    </source>
</reference>
<proteinExistence type="predicted"/>